<organism evidence="2 3">
    <name type="scientific">Dysgonomonas hofstadii</name>
    <dbReference type="NCBI Taxonomy" id="637886"/>
    <lineage>
        <taxon>Bacteria</taxon>
        <taxon>Pseudomonadati</taxon>
        <taxon>Bacteroidota</taxon>
        <taxon>Bacteroidia</taxon>
        <taxon>Bacteroidales</taxon>
        <taxon>Dysgonomonadaceae</taxon>
        <taxon>Dysgonomonas</taxon>
    </lineage>
</organism>
<dbReference type="RefSeq" id="WP_183306022.1">
    <property type="nucleotide sequence ID" value="NZ_JACIEP010000003.1"/>
</dbReference>
<gene>
    <name evidence="2" type="ORF">GGR21_000961</name>
</gene>
<sequence length="296" mass="34874">MNIISPVTGRKNAKVVKKLNHQIIIDLYKKDLGIDTKKYFLNKDVIIYKCKDSLYRFYYPATLAGDDLFYEELQMRPKSYYSWRWEHQKALDEINKDDFVLDVGCGSGYFLEKLLNKTTNIKGLEYNDLAIKQCKEKNIPVVKSDIQHFSKENIETFDVVCAFQVLEHVYDIQSFIDSCVQVLKPNGKLIIGVPNNNPYLFKHDLYHTLNLPPHHIGLWNKKSLKRLPRFFSLKNDNLYIEPNNHYDHWFNVQINYFFGKSVIGKIVRRATYKIVKKFSSSIDGRNILAIYRKDDK</sequence>
<dbReference type="SUPFAM" id="SSF53335">
    <property type="entry name" value="S-adenosyl-L-methionine-dependent methyltransferases"/>
    <property type="match status" value="1"/>
</dbReference>
<evidence type="ECO:0000313" key="2">
    <source>
        <dbReference type="EMBL" id="MBB4035072.1"/>
    </source>
</evidence>
<dbReference type="Proteomes" id="UP000555103">
    <property type="component" value="Unassembled WGS sequence"/>
</dbReference>
<dbReference type="GO" id="GO:0032259">
    <property type="term" value="P:methylation"/>
    <property type="evidence" value="ECO:0007669"/>
    <property type="project" value="UniProtKB-KW"/>
</dbReference>
<keyword evidence="2" id="KW-0808">Transferase</keyword>
<name>A0A840CRA1_9BACT</name>
<proteinExistence type="predicted"/>
<keyword evidence="2" id="KW-0489">Methyltransferase</keyword>
<evidence type="ECO:0000259" key="1">
    <source>
        <dbReference type="Pfam" id="PF08241"/>
    </source>
</evidence>
<dbReference type="Gene3D" id="3.40.50.150">
    <property type="entry name" value="Vaccinia Virus protein VP39"/>
    <property type="match status" value="1"/>
</dbReference>
<dbReference type="EMBL" id="JACIEP010000003">
    <property type="protein sequence ID" value="MBB4035072.1"/>
    <property type="molecule type" value="Genomic_DNA"/>
</dbReference>
<feature type="domain" description="Methyltransferase type 11" evidence="1">
    <location>
        <begin position="101"/>
        <end position="191"/>
    </location>
</feature>
<dbReference type="PANTHER" id="PTHR43861:SF6">
    <property type="entry name" value="METHYLTRANSFERASE TYPE 11"/>
    <property type="match status" value="1"/>
</dbReference>
<keyword evidence="3" id="KW-1185">Reference proteome</keyword>
<dbReference type="PANTHER" id="PTHR43861">
    <property type="entry name" value="TRANS-ACONITATE 2-METHYLTRANSFERASE-RELATED"/>
    <property type="match status" value="1"/>
</dbReference>
<dbReference type="InterPro" id="IPR013216">
    <property type="entry name" value="Methyltransf_11"/>
</dbReference>
<dbReference type="CDD" id="cd02440">
    <property type="entry name" value="AdoMet_MTases"/>
    <property type="match status" value="1"/>
</dbReference>
<evidence type="ECO:0000313" key="3">
    <source>
        <dbReference type="Proteomes" id="UP000555103"/>
    </source>
</evidence>
<dbReference type="Pfam" id="PF08241">
    <property type="entry name" value="Methyltransf_11"/>
    <property type="match status" value="1"/>
</dbReference>
<dbReference type="AlphaFoldDB" id="A0A840CRA1"/>
<dbReference type="GO" id="GO:0008757">
    <property type="term" value="F:S-adenosylmethionine-dependent methyltransferase activity"/>
    <property type="evidence" value="ECO:0007669"/>
    <property type="project" value="InterPro"/>
</dbReference>
<dbReference type="InterPro" id="IPR029063">
    <property type="entry name" value="SAM-dependent_MTases_sf"/>
</dbReference>
<protein>
    <submittedName>
        <fullName evidence="2">2-polyprenyl-3-methyl-5-hydroxy-6-metoxy-1, 4-benzoquinol methylase</fullName>
    </submittedName>
</protein>
<comment type="caution">
    <text evidence="2">The sequence shown here is derived from an EMBL/GenBank/DDBJ whole genome shotgun (WGS) entry which is preliminary data.</text>
</comment>
<reference evidence="2 3" key="1">
    <citation type="submission" date="2020-08" db="EMBL/GenBank/DDBJ databases">
        <title>Genomic Encyclopedia of Type Strains, Phase IV (KMG-IV): sequencing the most valuable type-strain genomes for metagenomic binning, comparative biology and taxonomic classification.</title>
        <authorList>
            <person name="Goeker M."/>
        </authorList>
    </citation>
    <scope>NUCLEOTIDE SEQUENCE [LARGE SCALE GENOMIC DNA]</scope>
    <source>
        <strain evidence="2 3">DSM 104969</strain>
    </source>
</reference>
<accession>A0A840CRA1</accession>